<dbReference type="GO" id="GO:0003729">
    <property type="term" value="F:mRNA binding"/>
    <property type="evidence" value="ECO:0007669"/>
    <property type="project" value="TreeGrafter"/>
</dbReference>
<dbReference type="PANTHER" id="PTHR22792:SF61">
    <property type="entry name" value="LA RIBONUCLEOPROTEIN DOMAIN FAMILY MEMBER 6"/>
    <property type="match status" value="1"/>
</dbReference>
<feature type="domain" description="SUZ-C" evidence="7">
    <location>
        <begin position="416"/>
        <end position="473"/>
    </location>
</feature>
<protein>
    <submittedName>
        <fullName evidence="8">La ribonucleoprotein 6, translational regulator b</fullName>
    </submittedName>
</protein>
<dbReference type="STRING" id="1676925.ENSPKIP00000012048"/>
<dbReference type="InterPro" id="IPR036388">
    <property type="entry name" value="WH-like_DNA-bd_sf"/>
</dbReference>
<dbReference type="PRINTS" id="PR00302">
    <property type="entry name" value="LUPUSLA"/>
</dbReference>
<evidence type="ECO:0000259" key="6">
    <source>
        <dbReference type="PROSITE" id="PS50961"/>
    </source>
</evidence>
<dbReference type="GO" id="GO:1990904">
    <property type="term" value="C:ribonucleoprotein complex"/>
    <property type="evidence" value="ECO:0007669"/>
    <property type="project" value="InterPro"/>
</dbReference>
<dbReference type="Pfam" id="PF12901">
    <property type="entry name" value="SUZ-C"/>
    <property type="match status" value="1"/>
</dbReference>
<keyword evidence="9" id="KW-1185">Reference proteome</keyword>
<keyword evidence="2 4" id="KW-0694">RNA-binding</keyword>
<dbReference type="InterPro" id="IPR036390">
    <property type="entry name" value="WH_DNA-bd_sf"/>
</dbReference>
<organism evidence="8 9">
    <name type="scientific">Paramormyrops kingsleyae</name>
    <dbReference type="NCBI Taxonomy" id="1676925"/>
    <lineage>
        <taxon>Eukaryota</taxon>
        <taxon>Metazoa</taxon>
        <taxon>Chordata</taxon>
        <taxon>Craniata</taxon>
        <taxon>Vertebrata</taxon>
        <taxon>Euteleostomi</taxon>
        <taxon>Actinopterygii</taxon>
        <taxon>Neopterygii</taxon>
        <taxon>Teleostei</taxon>
        <taxon>Osteoglossocephala</taxon>
        <taxon>Osteoglossomorpha</taxon>
        <taxon>Osteoglossiformes</taxon>
        <taxon>Mormyridae</taxon>
        <taxon>Paramormyrops</taxon>
    </lineage>
</organism>
<evidence type="ECO:0000313" key="8">
    <source>
        <dbReference type="Ensembl" id="ENSPKIP00000012048.1"/>
    </source>
</evidence>
<sequence>MQGYEEAARALSMSSPLMEFLCRKLSFSEESSDVHTLSTEDGLYDTLDGSSAELTDVFEDDFFEGEPWSPPLLELRLKVAAQLEYYLSDENLTEDAFLLKHIQKNRMGYVSLKLLTSFKKVRELTRDWRTTLAAAHCSRLLQVNEEGTKVRRRDPVPEWLLCIPTSKLLLAWNLLGDVGAEERAALGLEPPGLMERAMKLFGSYGAIASLRILRPGKELPVELRRYAKRYAELGRKVCAVVEYEQLEAARRAYEALRAAEAQPGAPGRDTRVAMLGSRGTRKPSYGQDCAAEPEGRPSQGAPRRPIRRARRTLEDSALYSSSESDFAPGSPKPVRRMTRPPSLYGSPFGIPHASFHGDPFSNPLTSPIGSPLLPRRLFSVGSHTPSPLVVPELGSSPVLAGSAVRSRCMGDCSQDGGGSPWVQRRRTAAAQTPCLMEGSPSVVGGQPRKQWPGVVVLRQPQGPDGTKGFYNCLGRGKLQLRP</sequence>
<dbReference type="Ensembl" id="ENSPKIT00000036431.1">
    <property type="protein sequence ID" value="ENSPKIP00000012048.1"/>
    <property type="gene ID" value="ENSPKIG00000025605.1"/>
</dbReference>
<dbReference type="CDD" id="cd08033">
    <property type="entry name" value="LARP_6"/>
    <property type="match status" value="1"/>
</dbReference>
<dbReference type="PROSITE" id="PS51938">
    <property type="entry name" value="SUZ_C"/>
    <property type="match status" value="1"/>
</dbReference>
<dbReference type="PANTHER" id="PTHR22792">
    <property type="entry name" value="LUPUS LA PROTEIN-RELATED"/>
    <property type="match status" value="1"/>
</dbReference>
<evidence type="ECO:0000259" key="7">
    <source>
        <dbReference type="PROSITE" id="PS51938"/>
    </source>
</evidence>
<dbReference type="OrthoDB" id="435402at2759"/>
<dbReference type="GeneID" id="111847583"/>
<evidence type="ECO:0000256" key="2">
    <source>
        <dbReference type="ARBA" id="ARBA00022884"/>
    </source>
</evidence>
<dbReference type="InterPro" id="IPR002344">
    <property type="entry name" value="Lupus_La"/>
</dbReference>
<feature type="region of interest" description="Disordered" evidence="5">
    <location>
        <begin position="277"/>
        <end position="345"/>
    </location>
</feature>
<comment type="subcellular location">
    <subcellularLocation>
        <location evidence="1">Nucleus</location>
    </subcellularLocation>
</comment>
<dbReference type="SUPFAM" id="SSF46785">
    <property type="entry name" value="Winged helix' DNA-binding domain"/>
    <property type="match status" value="1"/>
</dbReference>
<dbReference type="KEGG" id="pki:111847583"/>
<dbReference type="GO" id="GO:0006396">
    <property type="term" value="P:RNA processing"/>
    <property type="evidence" value="ECO:0007669"/>
    <property type="project" value="InterPro"/>
</dbReference>
<dbReference type="InterPro" id="IPR045180">
    <property type="entry name" value="La_dom_prot"/>
</dbReference>
<dbReference type="Pfam" id="PF05383">
    <property type="entry name" value="La"/>
    <property type="match status" value="1"/>
</dbReference>
<dbReference type="RefSeq" id="XP_023674682.1">
    <property type="nucleotide sequence ID" value="XM_023818914.2"/>
</dbReference>
<dbReference type="GO" id="GO:0005634">
    <property type="term" value="C:nucleus"/>
    <property type="evidence" value="ECO:0007669"/>
    <property type="project" value="UniProtKB-SubCell"/>
</dbReference>
<dbReference type="Gene3D" id="1.10.10.10">
    <property type="entry name" value="Winged helix-like DNA-binding domain superfamily/Winged helix DNA-binding domain"/>
    <property type="match status" value="1"/>
</dbReference>
<accession>A0A3B3R0Y3</accession>
<evidence type="ECO:0000256" key="3">
    <source>
        <dbReference type="ARBA" id="ARBA00023242"/>
    </source>
</evidence>
<dbReference type="AlphaFoldDB" id="A0A3B3R0Y3"/>
<evidence type="ECO:0000256" key="1">
    <source>
        <dbReference type="ARBA" id="ARBA00004123"/>
    </source>
</evidence>
<evidence type="ECO:0000256" key="5">
    <source>
        <dbReference type="SAM" id="MobiDB-lite"/>
    </source>
</evidence>
<dbReference type="GeneTree" id="ENSGT00940000165636"/>
<dbReference type="CTD" id="565767"/>
<evidence type="ECO:0000313" key="9">
    <source>
        <dbReference type="Proteomes" id="UP000261540"/>
    </source>
</evidence>
<dbReference type="FunFam" id="1.10.10.10:FF:000158">
    <property type="entry name" value="La ribonucleoprotein domain family member 7"/>
    <property type="match status" value="1"/>
</dbReference>
<dbReference type="SMART" id="SM00715">
    <property type="entry name" value="LA"/>
    <property type="match status" value="1"/>
</dbReference>
<keyword evidence="3" id="KW-0539">Nucleus</keyword>
<feature type="domain" description="HTH La-type RNA-binding" evidence="6">
    <location>
        <begin position="69"/>
        <end position="160"/>
    </location>
</feature>
<name>A0A3B3R0Y3_9TELE</name>
<dbReference type="PROSITE" id="PS50961">
    <property type="entry name" value="HTH_LA"/>
    <property type="match status" value="1"/>
</dbReference>
<proteinExistence type="predicted"/>
<dbReference type="InterPro" id="IPR024642">
    <property type="entry name" value="SUZ-C"/>
</dbReference>
<reference evidence="8" key="2">
    <citation type="submission" date="2025-09" db="UniProtKB">
        <authorList>
            <consortium name="Ensembl"/>
        </authorList>
    </citation>
    <scope>IDENTIFICATION</scope>
</reference>
<dbReference type="InterPro" id="IPR006630">
    <property type="entry name" value="La_HTH"/>
</dbReference>
<reference evidence="8" key="1">
    <citation type="submission" date="2025-08" db="UniProtKB">
        <authorList>
            <consortium name="Ensembl"/>
        </authorList>
    </citation>
    <scope>IDENTIFICATION</scope>
</reference>
<evidence type="ECO:0000256" key="4">
    <source>
        <dbReference type="PROSITE-ProRule" id="PRU00332"/>
    </source>
</evidence>
<dbReference type="Proteomes" id="UP000261540">
    <property type="component" value="Unplaced"/>
</dbReference>